<evidence type="ECO:0000256" key="18">
    <source>
        <dbReference type="ARBA" id="ARBA00093466"/>
    </source>
</evidence>
<dbReference type="AlphaFoldDB" id="A0A672GRJ5"/>
<dbReference type="Ensembl" id="ENSSFAT00005022304.1">
    <property type="protein sequence ID" value="ENSSFAP00005021393.1"/>
    <property type="gene ID" value="ENSSFAG00005011180.1"/>
</dbReference>
<evidence type="ECO:0000256" key="11">
    <source>
        <dbReference type="ARBA" id="ARBA00023128"/>
    </source>
</evidence>
<reference evidence="21" key="3">
    <citation type="submission" date="2025-09" db="UniProtKB">
        <authorList>
            <consortium name="Ensembl"/>
        </authorList>
    </citation>
    <scope>IDENTIFICATION</scope>
</reference>
<dbReference type="GO" id="GO:0017188">
    <property type="term" value="F:L-aspartate N-acetyltransferase activity"/>
    <property type="evidence" value="ECO:0007669"/>
    <property type="project" value="UniProtKB-EC"/>
</dbReference>
<keyword evidence="9" id="KW-0492">Microsome</keyword>
<evidence type="ECO:0000313" key="22">
    <source>
        <dbReference type="Proteomes" id="UP000472267"/>
    </source>
</evidence>
<evidence type="ECO:0000256" key="9">
    <source>
        <dbReference type="ARBA" id="ARBA00022848"/>
    </source>
</evidence>
<evidence type="ECO:0000256" key="12">
    <source>
        <dbReference type="ARBA" id="ARBA00023136"/>
    </source>
</evidence>
<dbReference type="SUPFAM" id="SSF55729">
    <property type="entry name" value="Acyl-CoA N-acyltransferases (Nat)"/>
    <property type="match status" value="1"/>
</dbReference>
<dbReference type="EC" id="2.3.1.17" evidence="14"/>
<evidence type="ECO:0000256" key="15">
    <source>
        <dbReference type="ARBA" id="ARBA00041029"/>
    </source>
</evidence>
<keyword evidence="5" id="KW-0963">Cytoplasm</keyword>
<dbReference type="OMA" id="TMCWWVI"/>
<dbReference type="InterPro" id="IPR000182">
    <property type="entry name" value="GNAT_dom"/>
</dbReference>
<evidence type="ECO:0000256" key="17">
    <source>
        <dbReference type="ARBA" id="ARBA00049272"/>
    </source>
</evidence>
<dbReference type="Proteomes" id="UP000472267">
    <property type="component" value="Chromosome 6"/>
</dbReference>
<evidence type="ECO:0000256" key="19">
    <source>
        <dbReference type="SAM" id="Phobius"/>
    </source>
</evidence>
<dbReference type="Gene3D" id="3.40.630.30">
    <property type="match status" value="1"/>
</dbReference>
<gene>
    <name evidence="21" type="primary">LOC115389876</name>
</gene>
<evidence type="ECO:0000259" key="20">
    <source>
        <dbReference type="PROSITE" id="PS51186"/>
    </source>
</evidence>
<dbReference type="Pfam" id="PF00583">
    <property type="entry name" value="Acetyltransf_1"/>
    <property type="match status" value="1"/>
</dbReference>
<evidence type="ECO:0000313" key="21">
    <source>
        <dbReference type="Ensembl" id="ENSSFAP00005021393.1"/>
    </source>
</evidence>
<evidence type="ECO:0000256" key="7">
    <source>
        <dbReference type="ARBA" id="ARBA00022692"/>
    </source>
</evidence>
<protein>
    <recommendedName>
        <fullName evidence="15">N-acetylaspartate synthetase</fullName>
        <ecNumber evidence="14">2.3.1.17</ecNumber>
    </recommendedName>
    <alternativeName>
        <fullName evidence="16">N-acetyltransferase 8-like protein</fullName>
    </alternativeName>
</protein>
<dbReference type="InterPro" id="IPR016181">
    <property type="entry name" value="Acyl_CoA_acyltransferase"/>
</dbReference>
<keyword evidence="12 19" id="KW-0472">Membrane</keyword>
<comment type="catalytic activity">
    <reaction evidence="17">
        <text>L-aspartate + acetyl-CoA = N-acetyl-L-aspartate + CoA + H(+)</text>
        <dbReference type="Rhea" id="RHEA:14165"/>
        <dbReference type="ChEBI" id="CHEBI:15378"/>
        <dbReference type="ChEBI" id="CHEBI:16953"/>
        <dbReference type="ChEBI" id="CHEBI:29991"/>
        <dbReference type="ChEBI" id="CHEBI:57287"/>
        <dbReference type="ChEBI" id="CHEBI:57288"/>
        <dbReference type="EC" id="2.3.1.17"/>
    </reaction>
    <physiologicalReaction direction="left-to-right" evidence="17">
        <dbReference type="Rhea" id="RHEA:14166"/>
    </physiologicalReaction>
</comment>
<evidence type="ECO:0000256" key="16">
    <source>
        <dbReference type="ARBA" id="ARBA00043248"/>
    </source>
</evidence>
<feature type="domain" description="N-acetyltransferase" evidence="20">
    <location>
        <begin position="36"/>
        <end position="249"/>
    </location>
</feature>
<evidence type="ECO:0000256" key="6">
    <source>
        <dbReference type="ARBA" id="ARBA00022679"/>
    </source>
</evidence>
<organism evidence="21 22">
    <name type="scientific">Salarias fasciatus</name>
    <name type="common">Jewelled blenny</name>
    <name type="synonym">Blennius fasciatus</name>
    <dbReference type="NCBI Taxonomy" id="181472"/>
    <lineage>
        <taxon>Eukaryota</taxon>
        <taxon>Metazoa</taxon>
        <taxon>Chordata</taxon>
        <taxon>Craniata</taxon>
        <taxon>Vertebrata</taxon>
        <taxon>Euteleostomi</taxon>
        <taxon>Actinopterygii</taxon>
        <taxon>Neopterygii</taxon>
        <taxon>Teleostei</taxon>
        <taxon>Neoteleostei</taxon>
        <taxon>Acanthomorphata</taxon>
        <taxon>Ovalentaria</taxon>
        <taxon>Blenniimorphae</taxon>
        <taxon>Blenniiformes</taxon>
        <taxon>Blennioidei</taxon>
        <taxon>Blenniidae</taxon>
        <taxon>Salariinae</taxon>
        <taxon>Salarias</taxon>
    </lineage>
</organism>
<evidence type="ECO:0000256" key="10">
    <source>
        <dbReference type="ARBA" id="ARBA00022989"/>
    </source>
</evidence>
<dbReference type="InterPro" id="IPR050769">
    <property type="entry name" value="NAT_camello-type"/>
</dbReference>
<evidence type="ECO:0000256" key="2">
    <source>
        <dbReference type="ARBA" id="ARBA00004304"/>
    </source>
</evidence>
<feature type="transmembrane region" description="Helical" evidence="19">
    <location>
        <begin position="76"/>
        <end position="103"/>
    </location>
</feature>
<evidence type="ECO:0000256" key="13">
    <source>
        <dbReference type="ARBA" id="ARBA00023315"/>
    </source>
</evidence>
<keyword evidence="8" id="KW-0256">Endoplasmic reticulum</keyword>
<comment type="similarity">
    <text evidence="18">Belongs to the NAT8 family.</text>
</comment>
<dbReference type="PROSITE" id="PS51186">
    <property type="entry name" value="GNAT"/>
    <property type="match status" value="1"/>
</dbReference>
<evidence type="ECO:0000256" key="8">
    <source>
        <dbReference type="ARBA" id="ARBA00022824"/>
    </source>
</evidence>
<keyword evidence="11" id="KW-0496">Mitochondrion</keyword>
<dbReference type="GO" id="GO:0005789">
    <property type="term" value="C:endoplasmic reticulum membrane"/>
    <property type="evidence" value="ECO:0007669"/>
    <property type="project" value="UniProtKB-SubCell"/>
</dbReference>
<reference evidence="21" key="2">
    <citation type="submission" date="2025-08" db="UniProtKB">
        <authorList>
            <consortium name="Ensembl"/>
        </authorList>
    </citation>
    <scope>IDENTIFICATION</scope>
</reference>
<keyword evidence="6" id="KW-0808">Transferase</keyword>
<dbReference type="InParanoid" id="A0A672GRJ5"/>
<keyword evidence="13" id="KW-0012">Acyltransferase</keyword>
<dbReference type="PANTHER" id="PTHR13947:SF11">
    <property type="entry name" value="N-ACETYLASPARTATE SYNTHETASE"/>
    <property type="match status" value="1"/>
</dbReference>
<name>A0A672GRJ5_SALFA</name>
<evidence type="ECO:0000256" key="3">
    <source>
        <dbReference type="ARBA" id="ARBA00004389"/>
    </source>
</evidence>
<sequence length="260" mass="29069">KLHVSLPLSFVMGQKAPKLGNKKSHIGLRRPDGEAVTVREFEPADEPEVLRIFHEGLMEMVPDTAFRGLRHHPESLLLYAAITVVSSALTMCWWLILLLPALVVGARYFYSRRVIHGYLVEAMSRDMGNIEGFYMKSPGSCLWVAVLDQKVVGVVAAVGQQKEPGGAVELRRMCVDRRYRRCGVGIALGKRLLEFAAASSCSSVNLGTTAYTPAAHRLYQHLGFQCVGVTEGYVTPGSRQSLPERLFYRVRYHHYTYKVT</sequence>
<dbReference type="PANTHER" id="PTHR13947">
    <property type="entry name" value="GNAT FAMILY N-ACETYLTRANSFERASE"/>
    <property type="match status" value="1"/>
</dbReference>
<evidence type="ECO:0000256" key="5">
    <source>
        <dbReference type="ARBA" id="ARBA00022490"/>
    </source>
</evidence>
<evidence type="ECO:0000256" key="1">
    <source>
        <dbReference type="ARBA" id="ARBA00004111"/>
    </source>
</evidence>
<reference evidence="21" key="1">
    <citation type="submission" date="2019-06" db="EMBL/GenBank/DDBJ databases">
        <authorList>
            <consortium name="Wellcome Sanger Institute Data Sharing"/>
        </authorList>
    </citation>
    <scope>NUCLEOTIDE SEQUENCE [LARGE SCALE GENOMIC DNA]</scope>
</reference>
<dbReference type="GO" id="GO:0031966">
    <property type="term" value="C:mitochondrial membrane"/>
    <property type="evidence" value="ECO:0007669"/>
    <property type="project" value="UniProtKB-SubCell"/>
</dbReference>
<proteinExistence type="inferred from homology"/>
<evidence type="ECO:0000256" key="14">
    <source>
        <dbReference type="ARBA" id="ARBA00039136"/>
    </source>
</evidence>
<keyword evidence="10 19" id="KW-1133">Transmembrane helix</keyword>
<comment type="subcellular location">
    <subcellularLocation>
        <location evidence="4">Cytoplasm</location>
    </subcellularLocation>
    <subcellularLocation>
        <location evidence="3">Endoplasmic reticulum membrane</location>
        <topology evidence="3">Single-pass membrane protein</topology>
    </subcellularLocation>
    <subcellularLocation>
        <location evidence="1">Microsome membrane</location>
        <topology evidence="1">Single-pass membrane protein</topology>
    </subcellularLocation>
    <subcellularLocation>
        <location evidence="2">Mitochondrion membrane</location>
        <topology evidence="2">Single-pass membrane protein</topology>
    </subcellularLocation>
</comment>
<evidence type="ECO:0000256" key="4">
    <source>
        <dbReference type="ARBA" id="ARBA00004496"/>
    </source>
</evidence>
<accession>A0A672GRJ5</accession>
<keyword evidence="7 19" id="KW-0812">Transmembrane</keyword>
<keyword evidence="22" id="KW-1185">Reference proteome</keyword>